<organism evidence="2 3">
    <name type="scientific">Pelagihabitans pacificus</name>
    <dbReference type="NCBI Taxonomy" id="2696054"/>
    <lineage>
        <taxon>Bacteria</taxon>
        <taxon>Pseudomonadati</taxon>
        <taxon>Bacteroidota</taxon>
        <taxon>Flavobacteriia</taxon>
        <taxon>Flavobacteriales</taxon>
        <taxon>Flavobacteriaceae</taxon>
        <taxon>Pelagihabitans</taxon>
    </lineage>
</organism>
<sequence>MKSLLVILVMLPYLACNSLDPTTVEEEVMPSSNIDTEEVSEQDVPEIPSSNPGEVTFKLEIIEGYDSGKDICDVSREHVFLTEIMEIVERGMGITHMPRTKDRMLVNFVLEPKELTADSVVEAKARESLCLDTSKSYFTIISYKILE</sequence>
<keyword evidence="1" id="KW-0732">Signal</keyword>
<dbReference type="Proteomes" id="UP000707206">
    <property type="component" value="Unassembled WGS sequence"/>
</dbReference>
<dbReference type="RefSeq" id="WP_152573322.1">
    <property type="nucleotide sequence ID" value="NZ_VIKU02000001.1"/>
</dbReference>
<comment type="caution">
    <text evidence="2">The sequence shown here is derived from an EMBL/GenBank/DDBJ whole genome shotgun (WGS) entry which is preliminary data.</text>
</comment>
<evidence type="ECO:0000313" key="2">
    <source>
        <dbReference type="EMBL" id="NHF58857.1"/>
    </source>
</evidence>
<feature type="chain" id="PRO_5038136054" description="Lipoprotein" evidence="1">
    <location>
        <begin position="16"/>
        <end position="147"/>
    </location>
</feature>
<gene>
    <name evidence="2" type="ORF">FK220_005870</name>
</gene>
<evidence type="ECO:0000313" key="3">
    <source>
        <dbReference type="Proteomes" id="UP000707206"/>
    </source>
</evidence>
<feature type="signal peptide" evidence="1">
    <location>
        <begin position="1"/>
        <end position="15"/>
    </location>
</feature>
<keyword evidence="3" id="KW-1185">Reference proteome</keyword>
<dbReference type="EMBL" id="VIKU02000001">
    <property type="protein sequence ID" value="NHF58857.1"/>
    <property type="molecule type" value="Genomic_DNA"/>
</dbReference>
<evidence type="ECO:0000256" key="1">
    <source>
        <dbReference type="SAM" id="SignalP"/>
    </source>
</evidence>
<reference evidence="2" key="2">
    <citation type="submission" date="2020-03" db="EMBL/GenBank/DDBJ databases">
        <title>Flavobacteriaceae bacterium strain TP-CH-4, a member of the family Flavobacteriaceae isolated from a deep-sea seamount.</title>
        <authorList>
            <person name="Zhang D.-C."/>
        </authorList>
    </citation>
    <scope>NUCLEOTIDE SEQUENCE</scope>
    <source>
        <strain evidence="2">TP-CH-4</strain>
    </source>
</reference>
<accession>A0A967AWG6</accession>
<dbReference type="AlphaFoldDB" id="A0A967AWG6"/>
<evidence type="ECO:0008006" key="4">
    <source>
        <dbReference type="Google" id="ProtNLM"/>
    </source>
</evidence>
<name>A0A967AWG6_9FLAO</name>
<reference evidence="2" key="1">
    <citation type="submission" date="2019-07" db="EMBL/GenBank/DDBJ databases">
        <authorList>
            <person name="De-Chao Zhang Q."/>
        </authorList>
    </citation>
    <scope>NUCLEOTIDE SEQUENCE</scope>
    <source>
        <strain evidence="2">TP-CH-4</strain>
    </source>
</reference>
<proteinExistence type="predicted"/>
<protein>
    <recommendedName>
        <fullName evidence="4">Lipoprotein</fullName>
    </recommendedName>
</protein>